<keyword evidence="3" id="KW-1185">Reference proteome</keyword>
<name>A0A2K8SDD7_9MOLU</name>
<evidence type="ECO:0000256" key="1">
    <source>
        <dbReference type="SAM" id="SignalP"/>
    </source>
</evidence>
<feature type="signal peptide" evidence="1">
    <location>
        <begin position="1"/>
        <end position="20"/>
    </location>
</feature>
<evidence type="ECO:0000313" key="2">
    <source>
        <dbReference type="EMBL" id="AUB31238.1"/>
    </source>
</evidence>
<dbReference type="NCBIfam" id="TIGR02167">
    <property type="entry name" value="Liste_lipo_26"/>
    <property type="match status" value="5"/>
</dbReference>
<evidence type="ECO:0000313" key="3">
    <source>
        <dbReference type="Proteomes" id="UP000231823"/>
    </source>
</evidence>
<sequence length="304" mass="34562">MFGLLSLLSTSILGVTSVFVADGQISKNNVELSSNNSTLINENDVFPIVNEITVYIDSKGSMHKTDAKDFLLIDAQEILKMGVWEDGTTIINCNAKEMPKVLPKEITSLKKLFWYNENEKIEGIQYWDTSNVTNMEYIFMDAIDFNQDIGSWDTSNVTNMSGMFLYAYNFNQDIGSWNTSKVTNMSNLFNNAFVFNQDIGSWDTSKVTDMDSIFANATNFNQNITLWDTSNVTNMSGMFYQAYSFNQNIGNWDTSSVVDMSLMFTRALSFNQDISNWNVDKVETWDSFAVGSSLRSEFIPKKFR</sequence>
<dbReference type="Proteomes" id="UP000231823">
    <property type="component" value="Chromosome"/>
</dbReference>
<proteinExistence type="predicted"/>
<protein>
    <submittedName>
        <fullName evidence="2">BspA family leucine-rich repeat surface protein</fullName>
    </submittedName>
</protein>
<gene>
    <name evidence="2" type="ORF">SFLOR_v1c01770</name>
</gene>
<accession>A0A2K8SDD7</accession>
<keyword evidence="1" id="KW-0732">Signal</keyword>
<dbReference type="Pfam" id="PF03382">
    <property type="entry name" value="DUF285"/>
    <property type="match status" value="1"/>
</dbReference>
<dbReference type="KEGG" id="sfz:SFLOR_v1c01770"/>
<feature type="chain" id="PRO_5014998325" evidence="1">
    <location>
        <begin position="21"/>
        <end position="304"/>
    </location>
</feature>
<dbReference type="OrthoDB" id="9813840at2"/>
<dbReference type="InterPro" id="IPR011889">
    <property type="entry name" value="Liste_lipo_26"/>
</dbReference>
<reference evidence="2 3" key="1">
    <citation type="submission" date="2017-12" db="EMBL/GenBank/DDBJ databases">
        <title>Complete genome sequence of Spiroplasma floricola 23-6 (ATCC 29989).</title>
        <authorList>
            <person name="Tsai Y.-M."/>
            <person name="Wu P.-S."/>
            <person name="Lo W.-S."/>
            <person name="Kuo C.-H."/>
        </authorList>
    </citation>
    <scope>NUCLEOTIDE SEQUENCE [LARGE SCALE GENOMIC DNA]</scope>
    <source>
        <strain evidence="2 3">23-6</strain>
    </source>
</reference>
<dbReference type="EMBL" id="CP025057">
    <property type="protein sequence ID" value="AUB31238.1"/>
    <property type="molecule type" value="Genomic_DNA"/>
</dbReference>
<organism evidence="2 3">
    <name type="scientific">Spiroplasma floricola 23-6</name>
    <dbReference type="NCBI Taxonomy" id="1336749"/>
    <lineage>
        <taxon>Bacteria</taxon>
        <taxon>Bacillati</taxon>
        <taxon>Mycoplasmatota</taxon>
        <taxon>Mollicutes</taxon>
        <taxon>Entomoplasmatales</taxon>
        <taxon>Spiroplasmataceae</taxon>
        <taxon>Spiroplasma</taxon>
    </lineage>
</organism>
<dbReference type="InterPro" id="IPR005046">
    <property type="entry name" value="DUF285"/>
</dbReference>
<dbReference type="AlphaFoldDB" id="A0A2K8SDD7"/>
<dbReference type="RefSeq" id="WP_100916228.1">
    <property type="nucleotide sequence ID" value="NZ_CP025057.1"/>
</dbReference>